<protein>
    <submittedName>
        <fullName evidence="1">Uncharacterized protein</fullName>
    </submittedName>
</protein>
<gene>
    <name evidence="1" type="ORF">CYJ98_006175</name>
</gene>
<sequence>MIRKIFCFIVLFLNVEIYGMSPAPFPDGDVNITSRNNEPCIYIDREDLIGGYVIYIYSYDSDNPFEYKSAFDKNYPVKDKCIPMNTQNFPGIDLRENVRYEFKLIPQELVEYEGYSAYIKSNFTGLSGAYCFKKIDGQMEVQDFNYRLDKCVDRTVSSDNGIKPKKQKSWWYLLITWFMDLWFK</sequence>
<accession>A0A9X7I458</accession>
<dbReference type="EMBL" id="CP136962">
    <property type="protein sequence ID" value="WOS97171.1"/>
    <property type="molecule type" value="Genomic_DNA"/>
</dbReference>
<dbReference type="AlphaFoldDB" id="A0A9X7I458"/>
<dbReference type="RefSeq" id="WP_101755344.1">
    <property type="nucleotide sequence ID" value="NZ_CP136962.1"/>
</dbReference>
<proteinExistence type="predicted"/>
<keyword evidence="2" id="KW-1185">Reference proteome</keyword>
<reference evidence="1 2" key="2">
    <citation type="submission" date="2023-10" db="EMBL/GenBank/DDBJ databases">
        <authorList>
            <person name="Choi B."/>
        </authorList>
    </citation>
    <scope>NUCLEOTIDE SEQUENCE [LARGE SCALE GENOMIC DNA]</scope>
    <source>
        <strain evidence="1 2">UMB0023</strain>
    </source>
</reference>
<dbReference type="Proteomes" id="UP000234781">
    <property type="component" value="Chromosome"/>
</dbReference>
<evidence type="ECO:0000313" key="2">
    <source>
        <dbReference type="Proteomes" id="UP000234781"/>
    </source>
</evidence>
<evidence type="ECO:0000313" key="1">
    <source>
        <dbReference type="EMBL" id="WOS97171.1"/>
    </source>
</evidence>
<name>A0A9X7I458_NEIPE</name>
<organism evidence="1 2">
    <name type="scientific">Neisseria perflava</name>
    <dbReference type="NCBI Taxonomy" id="33053"/>
    <lineage>
        <taxon>Bacteria</taxon>
        <taxon>Pseudomonadati</taxon>
        <taxon>Pseudomonadota</taxon>
        <taxon>Betaproteobacteria</taxon>
        <taxon>Neisseriales</taxon>
        <taxon>Neisseriaceae</taxon>
        <taxon>Neisseria</taxon>
    </lineage>
</organism>
<reference evidence="2" key="1">
    <citation type="submission" date="2017-12" db="EMBL/GenBank/DDBJ databases">
        <title>Phylogenetic diversity of female urinary microbiome.</title>
        <authorList>
            <person name="Thomas-White K."/>
            <person name="Wolfe A.J."/>
        </authorList>
    </citation>
    <scope>NUCLEOTIDE SEQUENCE [LARGE SCALE GENOMIC DNA]</scope>
    <source>
        <strain evidence="2">UMB0023</strain>
    </source>
</reference>